<dbReference type="NCBIfam" id="TIGR04057">
    <property type="entry name" value="SusC_RagA_signa"/>
    <property type="match status" value="1"/>
</dbReference>
<evidence type="ECO:0000256" key="5">
    <source>
        <dbReference type="ARBA" id="ARBA00023077"/>
    </source>
</evidence>
<dbReference type="InterPro" id="IPR039426">
    <property type="entry name" value="TonB-dep_rcpt-like"/>
</dbReference>
<keyword evidence="2 8" id="KW-0813">Transport</keyword>
<proteinExistence type="inferred from homology"/>
<comment type="caution">
    <text evidence="12">The sequence shown here is derived from an EMBL/GenBank/DDBJ whole genome shotgun (WGS) entry which is preliminary data.</text>
</comment>
<dbReference type="InterPro" id="IPR023997">
    <property type="entry name" value="TonB-dep_OMP_SusC/RagA_CS"/>
</dbReference>
<name>A0A512RRH8_9BACT</name>
<reference evidence="12 13" key="1">
    <citation type="submission" date="2019-07" db="EMBL/GenBank/DDBJ databases">
        <title>Whole genome shotgun sequence of Chitinophaga cymbidii NBRC 109752.</title>
        <authorList>
            <person name="Hosoyama A."/>
            <person name="Uohara A."/>
            <person name="Ohji S."/>
            <person name="Ichikawa N."/>
        </authorList>
    </citation>
    <scope>NUCLEOTIDE SEQUENCE [LARGE SCALE GENOMIC DNA]</scope>
    <source>
        <strain evidence="12 13">NBRC 109752</strain>
    </source>
</reference>
<comment type="subcellular location">
    <subcellularLocation>
        <location evidence="1 8">Cell outer membrane</location>
        <topology evidence="1 8">Multi-pass membrane protein</topology>
    </subcellularLocation>
</comment>
<comment type="similarity">
    <text evidence="8 9">Belongs to the TonB-dependent receptor family.</text>
</comment>
<protein>
    <submittedName>
        <fullName evidence="12">SusC/RagA family TonB-linked outer membrane protein</fullName>
    </submittedName>
</protein>
<dbReference type="InterPro" id="IPR023996">
    <property type="entry name" value="TonB-dep_OMP_SusC/RagA"/>
</dbReference>
<dbReference type="GO" id="GO:0009279">
    <property type="term" value="C:cell outer membrane"/>
    <property type="evidence" value="ECO:0007669"/>
    <property type="project" value="UniProtKB-SubCell"/>
</dbReference>
<evidence type="ECO:0000259" key="11">
    <source>
        <dbReference type="Pfam" id="PF07715"/>
    </source>
</evidence>
<dbReference type="Gene3D" id="2.40.170.20">
    <property type="entry name" value="TonB-dependent receptor, beta-barrel domain"/>
    <property type="match status" value="1"/>
</dbReference>
<dbReference type="InterPro" id="IPR012910">
    <property type="entry name" value="Plug_dom"/>
</dbReference>
<dbReference type="Pfam" id="PF00593">
    <property type="entry name" value="TonB_dep_Rec_b-barrel"/>
    <property type="match status" value="1"/>
</dbReference>
<evidence type="ECO:0000313" key="13">
    <source>
        <dbReference type="Proteomes" id="UP000321436"/>
    </source>
</evidence>
<evidence type="ECO:0000256" key="7">
    <source>
        <dbReference type="ARBA" id="ARBA00023237"/>
    </source>
</evidence>
<evidence type="ECO:0000313" key="12">
    <source>
        <dbReference type="EMBL" id="GEP98292.1"/>
    </source>
</evidence>
<dbReference type="Gene3D" id="2.60.40.1120">
    <property type="entry name" value="Carboxypeptidase-like, regulatory domain"/>
    <property type="match status" value="1"/>
</dbReference>
<dbReference type="Pfam" id="PF07715">
    <property type="entry name" value="Plug"/>
    <property type="match status" value="1"/>
</dbReference>
<evidence type="ECO:0000256" key="4">
    <source>
        <dbReference type="ARBA" id="ARBA00022692"/>
    </source>
</evidence>
<gene>
    <name evidence="12" type="ORF">CCY01nite_45520</name>
</gene>
<dbReference type="NCBIfam" id="TIGR04056">
    <property type="entry name" value="OMP_RagA_SusC"/>
    <property type="match status" value="1"/>
</dbReference>
<evidence type="ECO:0000256" key="1">
    <source>
        <dbReference type="ARBA" id="ARBA00004571"/>
    </source>
</evidence>
<dbReference type="SUPFAM" id="SSF56935">
    <property type="entry name" value="Porins"/>
    <property type="match status" value="1"/>
</dbReference>
<keyword evidence="4 8" id="KW-0812">Transmembrane</keyword>
<dbReference type="PROSITE" id="PS52016">
    <property type="entry name" value="TONB_DEPENDENT_REC_3"/>
    <property type="match status" value="1"/>
</dbReference>
<dbReference type="InterPro" id="IPR036942">
    <property type="entry name" value="Beta-barrel_TonB_sf"/>
</dbReference>
<dbReference type="AlphaFoldDB" id="A0A512RRH8"/>
<keyword evidence="7 8" id="KW-0998">Cell outer membrane</keyword>
<evidence type="ECO:0000259" key="10">
    <source>
        <dbReference type="Pfam" id="PF00593"/>
    </source>
</evidence>
<dbReference type="EMBL" id="BKAU01000006">
    <property type="protein sequence ID" value="GEP98292.1"/>
    <property type="molecule type" value="Genomic_DNA"/>
</dbReference>
<evidence type="ECO:0000256" key="3">
    <source>
        <dbReference type="ARBA" id="ARBA00022452"/>
    </source>
</evidence>
<evidence type="ECO:0000256" key="9">
    <source>
        <dbReference type="RuleBase" id="RU003357"/>
    </source>
</evidence>
<sequence>MFENLLFKGTAMLLRSAALIALTICLQSGTVSYGQKVSITQKNMPLAEVLKKIREQTGYNFVFTSDALEKSVPVTLDLKDAGLDKVLQLIFLSQPLAFTVQDKFIIVKPRKAAAAAESASAPAPIKVAGTVTDEEGAPLTGVSVRIQGTAQGAMTDDKGAFSLQAEPDAVLEFSFIGFEPQQVELKGKTFVDIKMKAVASGLSQVVVVGYGTAKKKDLTGSIASIDATRFNTQATTNLTEFFSGTVAGLSSNQGTSADGGGSLEIRGVNSLQGSTSPLIVLDGVIYNGNIRDISPSDVATIDVLKDASAAAVYGSRAANGVIIISTKKGRTGLPVINFSTTIGYAESAKDYWSFGPAEYLRFRKDLFDILRPQHDYYYHDPFNLPDSVSIDEWRNFSNNPNANDTVEWLGRLNLNALEIQNYLAGRTVNWYDEAMQKGLRQHYDLSVSGGAPKINYYFSTGYTRNQGIVKGDEIKIFRSRLNLDARISDFIRVGINSQFSGTDNSSVPVPTGDMVDLSPYGSMYNADGTLKLNPQDDALFRNPFLEYQYKEQLNKTNALFATLFGEVTLPFGFSYRISFQNRLANTRNYQFWPSSTVRGGISHINGYGSRDDDNTYEWMVDNILRWNKTFGRHAFDVTLLANAEKLQSWSSSQTNENFQTSENLSWHGLQFGSNPTLGNNDAVRTGDALMARVNYTLKDKYLLTASWRRDGFSAFGQRNPRAYFPAVALGWRISDEPFFKVPWVDQLKLRASWGVNGNREVGTYAALANLSRNVYFDGTNVITGVTNASLANPDLKWEQTESWNAGIDLNAFNGRVNLTLDVYRSFTNDLLINRSLPVITGYADMITNLGQLSNKGIELNLTTENIRNKHFSWRSNLTFYANRNKIEKLWGDYETVTVNGKEVRRELPDYSRGWFPGQSIDRIWAYDIVGIWQTAEADAARKYGLSPGDFKSRDVNGDSMYRQFDDKMFLGYTTPRYQLGLRNEFTIYNNIDVMIFLRADLGHYGTRSDFNRPSSNTFDRSNARALPYWSKDNPSDRYPRLNVNNSAYEGGIVMYESAAFLRVQDVSVAYNFPKALLAPVKLSALKVFVSARNLFTFTKWTGWDPESRNAAMPRIFSAGLNTTL</sequence>
<organism evidence="12 13">
    <name type="scientific">Chitinophaga cymbidii</name>
    <dbReference type="NCBI Taxonomy" id="1096750"/>
    <lineage>
        <taxon>Bacteria</taxon>
        <taxon>Pseudomonadati</taxon>
        <taxon>Bacteroidota</taxon>
        <taxon>Chitinophagia</taxon>
        <taxon>Chitinophagales</taxon>
        <taxon>Chitinophagaceae</taxon>
        <taxon>Chitinophaga</taxon>
    </lineage>
</organism>
<keyword evidence="6 8" id="KW-0472">Membrane</keyword>
<dbReference type="InterPro" id="IPR008969">
    <property type="entry name" value="CarboxyPept-like_regulatory"/>
</dbReference>
<evidence type="ECO:0000256" key="2">
    <source>
        <dbReference type="ARBA" id="ARBA00022448"/>
    </source>
</evidence>
<dbReference type="Proteomes" id="UP000321436">
    <property type="component" value="Unassembled WGS sequence"/>
</dbReference>
<dbReference type="Gene3D" id="3.55.50.30">
    <property type="match status" value="1"/>
</dbReference>
<evidence type="ECO:0000256" key="6">
    <source>
        <dbReference type="ARBA" id="ARBA00023136"/>
    </source>
</evidence>
<accession>A0A512RRH8</accession>
<dbReference type="InterPro" id="IPR000531">
    <property type="entry name" value="Beta-barrel_TonB"/>
</dbReference>
<evidence type="ECO:0000256" key="8">
    <source>
        <dbReference type="PROSITE-ProRule" id="PRU01360"/>
    </source>
</evidence>
<keyword evidence="3 8" id="KW-1134">Transmembrane beta strand</keyword>
<dbReference type="Gene3D" id="2.170.130.10">
    <property type="entry name" value="TonB-dependent receptor, plug domain"/>
    <property type="match status" value="1"/>
</dbReference>
<keyword evidence="13" id="KW-1185">Reference proteome</keyword>
<dbReference type="SUPFAM" id="SSF49464">
    <property type="entry name" value="Carboxypeptidase regulatory domain-like"/>
    <property type="match status" value="1"/>
</dbReference>
<keyword evidence="5 9" id="KW-0798">TonB box</keyword>
<dbReference type="InterPro" id="IPR037066">
    <property type="entry name" value="Plug_dom_sf"/>
</dbReference>
<feature type="domain" description="TonB-dependent receptor plug" evidence="11">
    <location>
        <begin position="214"/>
        <end position="321"/>
    </location>
</feature>
<feature type="domain" description="TonB-dependent receptor-like beta-barrel" evidence="10">
    <location>
        <begin position="540"/>
        <end position="1094"/>
    </location>
</feature>
<dbReference type="Pfam" id="PF13715">
    <property type="entry name" value="CarbopepD_reg_2"/>
    <property type="match status" value="1"/>
</dbReference>
<dbReference type="RefSeq" id="WP_222614478.1">
    <property type="nucleotide sequence ID" value="NZ_BKAU01000006.1"/>
</dbReference>